<accession>A0A2J6THI9</accession>
<evidence type="ECO:0000313" key="2">
    <source>
        <dbReference type="Proteomes" id="UP000235371"/>
    </source>
</evidence>
<evidence type="ECO:0000313" key="1">
    <source>
        <dbReference type="EMBL" id="PMD62454.1"/>
    </source>
</evidence>
<dbReference type="Proteomes" id="UP000235371">
    <property type="component" value="Unassembled WGS sequence"/>
</dbReference>
<keyword evidence="2" id="KW-1185">Reference proteome</keyword>
<organism evidence="1 2">
    <name type="scientific">Hyaloscypha bicolor E</name>
    <dbReference type="NCBI Taxonomy" id="1095630"/>
    <lineage>
        <taxon>Eukaryota</taxon>
        <taxon>Fungi</taxon>
        <taxon>Dikarya</taxon>
        <taxon>Ascomycota</taxon>
        <taxon>Pezizomycotina</taxon>
        <taxon>Leotiomycetes</taxon>
        <taxon>Helotiales</taxon>
        <taxon>Hyaloscyphaceae</taxon>
        <taxon>Hyaloscypha</taxon>
        <taxon>Hyaloscypha bicolor</taxon>
    </lineage>
</organism>
<protein>
    <recommendedName>
        <fullName evidence="3">P-loop containing nucleoside triphosphate hydrolase protein</fullName>
    </recommendedName>
</protein>
<gene>
    <name evidence="1" type="ORF">K444DRAFT_342246</name>
</gene>
<name>A0A2J6THI9_9HELO</name>
<dbReference type="EMBL" id="KZ613783">
    <property type="protein sequence ID" value="PMD62454.1"/>
    <property type="molecule type" value="Genomic_DNA"/>
</dbReference>
<sequence>MMINKNPFLDLSITCCQSVNLVLQQAKAQNQRLVLLTCGISGSGKSSLALSIVEQYPNFVRLSIDKYIFENHGVYGRDYTEDGYEGLQEEAHERPVGRELLGQFVRRFEWPDGEGGIVVDVV</sequence>
<dbReference type="InParanoid" id="A0A2J6THI9"/>
<dbReference type="Gene3D" id="3.40.50.300">
    <property type="entry name" value="P-loop containing nucleotide triphosphate hydrolases"/>
    <property type="match status" value="1"/>
</dbReference>
<dbReference type="RefSeq" id="XP_024739358.1">
    <property type="nucleotide sequence ID" value="XM_024872038.1"/>
</dbReference>
<proteinExistence type="predicted"/>
<evidence type="ECO:0008006" key="3">
    <source>
        <dbReference type="Google" id="ProtNLM"/>
    </source>
</evidence>
<dbReference type="AlphaFoldDB" id="A0A2J6THI9"/>
<dbReference type="GeneID" id="36580120"/>
<dbReference type="SUPFAM" id="SSF52540">
    <property type="entry name" value="P-loop containing nucleoside triphosphate hydrolases"/>
    <property type="match status" value="1"/>
</dbReference>
<dbReference type="InterPro" id="IPR027417">
    <property type="entry name" value="P-loop_NTPase"/>
</dbReference>
<reference evidence="1 2" key="1">
    <citation type="submission" date="2016-04" db="EMBL/GenBank/DDBJ databases">
        <title>A degradative enzymes factory behind the ericoid mycorrhizal symbiosis.</title>
        <authorList>
            <consortium name="DOE Joint Genome Institute"/>
            <person name="Martino E."/>
            <person name="Morin E."/>
            <person name="Grelet G."/>
            <person name="Kuo A."/>
            <person name="Kohler A."/>
            <person name="Daghino S."/>
            <person name="Barry K."/>
            <person name="Choi C."/>
            <person name="Cichocki N."/>
            <person name="Clum A."/>
            <person name="Copeland A."/>
            <person name="Hainaut M."/>
            <person name="Haridas S."/>
            <person name="Labutti K."/>
            <person name="Lindquist E."/>
            <person name="Lipzen A."/>
            <person name="Khouja H.-R."/>
            <person name="Murat C."/>
            <person name="Ohm R."/>
            <person name="Olson A."/>
            <person name="Spatafora J."/>
            <person name="Veneault-Fourrey C."/>
            <person name="Henrissat B."/>
            <person name="Grigoriev I."/>
            <person name="Martin F."/>
            <person name="Perotto S."/>
        </authorList>
    </citation>
    <scope>NUCLEOTIDE SEQUENCE [LARGE SCALE GENOMIC DNA]</scope>
    <source>
        <strain evidence="1 2">E</strain>
    </source>
</reference>
<dbReference type="OrthoDB" id="3512845at2759"/>